<name>A0A166X8X3_9AGAM</name>
<dbReference type="PANTHER" id="PTHR42100">
    <property type="entry name" value="OXIDOREDUCTASE 178 KDA SUBUNIT, PUTATIVE (AFU_ORTHOLOGUE AFUA_8G04320)-RELATED"/>
    <property type="match status" value="1"/>
</dbReference>
<sequence>MSLVLARAALHARPTPAAFTAVSQRRLASSSSHDEHHHDEHHGSEGTDYGKESGFLTPFWGSAFALAAVTAGFYKFAPAPGDELYITRYIGQFKTPSEAWARLNEQHLIAITDEGEAHLLQASATRPPTHRYRYPQRFDFASPHLTAVGSEVDLSGVVAKGCHQ</sequence>
<keyword evidence="3" id="KW-1185">Reference proteome</keyword>
<dbReference type="InterPro" id="IPR034444">
    <property type="entry name" value="Nuo17.8"/>
</dbReference>
<feature type="region of interest" description="Disordered" evidence="1">
    <location>
        <begin position="23"/>
        <end position="49"/>
    </location>
</feature>
<proteinExistence type="predicted"/>
<gene>
    <name evidence="2" type="ORF">FIBSPDRAFT_846671</name>
</gene>
<reference evidence="2 3" key="1">
    <citation type="journal article" date="2016" name="Mol. Biol. Evol.">
        <title>Comparative Genomics of Early-Diverging Mushroom-Forming Fungi Provides Insights into the Origins of Lignocellulose Decay Capabilities.</title>
        <authorList>
            <person name="Nagy L.G."/>
            <person name="Riley R."/>
            <person name="Tritt A."/>
            <person name="Adam C."/>
            <person name="Daum C."/>
            <person name="Floudas D."/>
            <person name="Sun H."/>
            <person name="Yadav J.S."/>
            <person name="Pangilinan J."/>
            <person name="Larsson K.H."/>
            <person name="Matsuura K."/>
            <person name="Barry K."/>
            <person name="Labutti K."/>
            <person name="Kuo R."/>
            <person name="Ohm R.A."/>
            <person name="Bhattacharya S.S."/>
            <person name="Shirouzu T."/>
            <person name="Yoshinaga Y."/>
            <person name="Martin F.M."/>
            <person name="Grigoriev I.V."/>
            <person name="Hibbett D.S."/>
        </authorList>
    </citation>
    <scope>NUCLEOTIDE SEQUENCE [LARGE SCALE GENOMIC DNA]</scope>
    <source>
        <strain evidence="2 3">CBS 109695</strain>
    </source>
</reference>
<dbReference type="PANTHER" id="PTHR42100:SF1">
    <property type="entry name" value="OXIDOREDUCTASE 178 KDA SUBUNIT, PUTATIVE (AFU_ORTHOLOGUE AFUA_8G04320)-RELATED"/>
    <property type="match status" value="1"/>
</dbReference>
<organism evidence="2 3">
    <name type="scientific">Athelia psychrophila</name>
    <dbReference type="NCBI Taxonomy" id="1759441"/>
    <lineage>
        <taxon>Eukaryota</taxon>
        <taxon>Fungi</taxon>
        <taxon>Dikarya</taxon>
        <taxon>Basidiomycota</taxon>
        <taxon>Agaricomycotina</taxon>
        <taxon>Agaricomycetes</taxon>
        <taxon>Agaricomycetidae</taxon>
        <taxon>Atheliales</taxon>
        <taxon>Atheliaceae</taxon>
        <taxon>Athelia</taxon>
    </lineage>
</organism>
<dbReference type="Proteomes" id="UP000076532">
    <property type="component" value="Unassembled WGS sequence"/>
</dbReference>
<feature type="compositionally biased region" description="Basic and acidic residues" evidence="1">
    <location>
        <begin position="32"/>
        <end position="49"/>
    </location>
</feature>
<dbReference type="EMBL" id="KV417480">
    <property type="protein sequence ID" value="KZP34537.1"/>
    <property type="molecule type" value="Genomic_DNA"/>
</dbReference>
<dbReference type="OrthoDB" id="2120038at2759"/>
<dbReference type="GO" id="GO:0005739">
    <property type="term" value="C:mitochondrion"/>
    <property type="evidence" value="ECO:0007669"/>
    <property type="project" value="InterPro"/>
</dbReference>
<dbReference type="AlphaFoldDB" id="A0A166X8X3"/>
<dbReference type="STRING" id="436010.A0A166X8X3"/>
<accession>A0A166X8X3</accession>
<protein>
    <submittedName>
        <fullName evidence="2">Uncharacterized protein</fullName>
    </submittedName>
</protein>
<evidence type="ECO:0000313" key="3">
    <source>
        <dbReference type="Proteomes" id="UP000076532"/>
    </source>
</evidence>
<evidence type="ECO:0000256" key="1">
    <source>
        <dbReference type="SAM" id="MobiDB-lite"/>
    </source>
</evidence>
<evidence type="ECO:0000313" key="2">
    <source>
        <dbReference type="EMBL" id="KZP34537.1"/>
    </source>
</evidence>